<evidence type="ECO:0000256" key="1">
    <source>
        <dbReference type="ARBA" id="ARBA00007613"/>
    </source>
</evidence>
<dbReference type="InParanoid" id="F1Z4B6"/>
<protein>
    <submittedName>
        <fullName evidence="4">RND efflux system, outer membrane lipoprotein, NodT family</fullName>
    </submittedName>
</protein>
<keyword evidence="2" id="KW-0472">Membrane</keyword>
<keyword evidence="2" id="KW-1134">Transmembrane beta strand</keyword>
<dbReference type="GO" id="GO:0005886">
    <property type="term" value="C:plasma membrane"/>
    <property type="evidence" value="ECO:0007669"/>
    <property type="project" value="UniProtKB-SubCell"/>
</dbReference>
<organism evidence="4 5">
    <name type="scientific">Novosphingobium nitrogenifigens DSM 19370</name>
    <dbReference type="NCBI Taxonomy" id="983920"/>
    <lineage>
        <taxon>Bacteria</taxon>
        <taxon>Pseudomonadati</taxon>
        <taxon>Pseudomonadota</taxon>
        <taxon>Alphaproteobacteria</taxon>
        <taxon>Sphingomonadales</taxon>
        <taxon>Sphingomonadaceae</taxon>
        <taxon>Novosphingobium</taxon>
    </lineage>
</organism>
<keyword evidence="2" id="KW-0732">Signal</keyword>
<name>F1Z4B6_9SPHN</name>
<dbReference type="SUPFAM" id="SSF56954">
    <property type="entry name" value="Outer membrane efflux proteins (OEP)"/>
    <property type="match status" value="1"/>
</dbReference>
<dbReference type="PANTHER" id="PTHR30203:SF21">
    <property type="entry name" value="OUTER MEMBRANE COMPONENT OF MULTIDRUG EFFLUX PUMP-RELATED"/>
    <property type="match status" value="1"/>
</dbReference>
<dbReference type="InterPro" id="IPR003423">
    <property type="entry name" value="OMP_efflux"/>
</dbReference>
<comment type="caution">
    <text evidence="4">The sequence shown here is derived from an EMBL/GenBank/DDBJ whole genome shotgun (WGS) entry which is preliminary data.</text>
</comment>
<dbReference type="STRING" id="983920.Y88_2816"/>
<feature type="coiled-coil region" evidence="3">
    <location>
        <begin position="401"/>
        <end position="459"/>
    </location>
</feature>
<dbReference type="OrthoDB" id="9770517at2"/>
<gene>
    <name evidence="4" type="ORF">Y88_2816</name>
</gene>
<accession>F1Z4B6</accession>
<dbReference type="RefSeq" id="WP_008068369.1">
    <property type="nucleotide sequence ID" value="NZ_AQWK01000009.1"/>
</dbReference>
<dbReference type="InterPro" id="IPR010131">
    <property type="entry name" value="MdtP/NodT-like"/>
</dbReference>
<sequence length="478" mass="50609">MTFQSKTTGSIGLLLATTLLAGCAVGPDYHASRPAPAAAAPFRGAALDTGTGPAFAAAPVEERWWSLYKDPMLDRLVEDALAANTDLRVAAARVDRARALLRDAHAAQLPTTGIDVSAQRERVPSIQTIPGLPRERWAYDGGLSLSYEVDLFGRVRRGIEAARGDAQAAQADADAMRLAVIADTVRAYFDVTTSAERVKVAEETVALLDRSIRITGARVDVGRSDRLDLIRVTALRDQQAATIPSLKADREAALLRLATLTGRAPQELPADVGTRTETPHLAQPIPVGDGAALLARRPDVRAAERRLAADTARIGVAVSDLYPRISLGGSGGFSSLGAMDVLGAGASRWAVGPLISWAFPNQAAVRARIGAAKADAKASLATFDGTVLTALEETERALSAYARAEERVETLARARDEAERAARISLARQREGQIDFLTVLDAERTLAGAEADLVAARRAGAFAQVDVFRALGGGWQQS</sequence>
<keyword evidence="3" id="KW-0175">Coiled coil</keyword>
<dbReference type="Pfam" id="PF02321">
    <property type="entry name" value="OEP"/>
    <property type="match status" value="2"/>
</dbReference>
<evidence type="ECO:0000313" key="4">
    <source>
        <dbReference type="EMBL" id="EGD60526.1"/>
    </source>
</evidence>
<keyword evidence="2" id="KW-0564">Palmitate</keyword>
<dbReference type="GO" id="GO:0015562">
    <property type="term" value="F:efflux transmembrane transporter activity"/>
    <property type="evidence" value="ECO:0007669"/>
    <property type="project" value="InterPro"/>
</dbReference>
<dbReference type="Proteomes" id="UP000004728">
    <property type="component" value="Unassembled WGS sequence"/>
</dbReference>
<dbReference type="PROSITE" id="PS51257">
    <property type="entry name" value="PROKAR_LIPOPROTEIN"/>
    <property type="match status" value="1"/>
</dbReference>
<evidence type="ECO:0000313" key="5">
    <source>
        <dbReference type="Proteomes" id="UP000004728"/>
    </source>
</evidence>
<feature type="chain" id="PRO_5001438432" evidence="2">
    <location>
        <begin position="22"/>
        <end position="478"/>
    </location>
</feature>
<dbReference type="AlphaFoldDB" id="F1Z4B6"/>
<dbReference type="EMBL" id="AEWJ01000018">
    <property type="protein sequence ID" value="EGD60526.1"/>
    <property type="molecule type" value="Genomic_DNA"/>
</dbReference>
<evidence type="ECO:0000256" key="2">
    <source>
        <dbReference type="RuleBase" id="RU362097"/>
    </source>
</evidence>
<proteinExistence type="inferred from homology"/>
<reference evidence="4 5" key="1">
    <citation type="journal article" date="2012" name="J. Bacteriol.">
        <title>Draft Genome Sequence of Novosphingobium nitrogenifigens Y88T.</title>
        <authorList>
            <person name="Strabala T.J."/>
            <person name="Macdonald L."/>
            <person name="Liu V."/>
            <person name="Smit A.M."/>
        </authorList>
    </citation>
    <scope>NUCLEOTIDE SEQUENCE [LARGE SCALE GENOMIC DNA]</scope>
    <source>
        <strain evidence="4 5">DSM 19370</strain>
    </source>
</reference>
<evidence type="ECO:0000256" key="3">
    <source>
        <dbReference type="SAM" id="Coils"/>
    </source>
</evidence>
<comment type="similarity">
    <text evidence="1 2">Belongs to the outer membrane factor (OMF) (TC 1.B.17) family.</text>
</comment>
<dbReference type="HOGENOM" id="CLU_012817_13_0_5"/>
<feature type="signal peptide" evidence="2">
    <location>
        <begin position="1"/>
        <end position="21"/>
    </location>
</feature>
<keyword evidence="5" id="KW-1185">Reference proteome</keyword>
<keyword evidence="2" id="KW-0812">Transmembrane</keyword>
<dbReference type="PANTHER" id="PTHR30203">
    <property type="entry name" value="OUTER MEMBRANE CATION EFFLUX PROTEIN"/>
    <property type="match status" value="1"/>
</dbReference>
<dbReference type="Gene3D" id="1.20.1600.10">
    <property type="entry name" value="Outer membrane efflux proteins (OEP)"/>
    <property type="match status" value="1"/>
</dbReference>
<dbReference type="Gene3D" id="2.20.200.10">
    <property type="entry name" value="Outer membrane efflux proteins (OEP)"/>
    <property type="match status" value="1"/>
</dbReference>
<dbReference type="eggNOG" id="COG1538">
    <property type="taxonomic scope" value="Bacteria"/>
</dbReference>
<keyword evidence="2 4" id="KW-0449">Lipoprotein</keyword>
<comment type="subcellular location">
    <subcellularLocation>
        <location evidence="2">Cell membrane</location>
        <topology evidence="2">Lipid-anchor</topology>
    </subcellularLocation>
</comment>
<dbReference type="NCBIfam" id="TIGR01845">
    <property type="entry name" value="outer_NodT"/>
    <property type="match status" value="1"/>
</dbReference>